<keyword evidence="1" id="KW-0472">Membrane</keyword>
<accession>A0A0D1D3G8</accession>
<sequence length="157" mass="16574">MAATARDTLTSAALVLSSILLAVVAPTGLMALAAILALLRIMWIEENIAEDLTDIRDMPAGYGRARALHAPLMLATALRVEAQGWSVFLLGTLTVWFGRTFSPLLGGLAVLALVACALRRAERCVGGLVCLEAGRPLPEKVLFAPAPLSSAAVNRRK</sequence>
<dbReference type="Proteomes" id="UP000032232">
    <property type="component" value="Unassembled WGS sequence"/>
</dbReference>
<keyword evidence="3" id="KW-1185">Reference proteome</keyword>
<feature type="transmembrane region" description="Helical" evidence="1">
    <location>
        <begin position="12"/>
        <end position="43"/>
    </location>
</feature>
<feature type="transmembrane region" description="Helical" evidence="1">
    <location>
        <begin position="96"/>
        <end position="118"/>
    </location>
</feature>
<comment type="caution">
    <text evidence="2">The sequence shown here is derived from an EMBL/GenBank/DDBJ whole genome shotgun (WGS) entry which is preliminary data.</text>
</comment>
<dbReference type="STRING" id="935700.jaqu_36100"/>
<dbReference type="RefSeq" id="WP_043920367.1">
    <property type="nucleotide sequence ID" value="NZ_FZPF01000013.1"/>
</dbReference>
<evidence type="ECO:0000256" key="1">
    <source>
        <dbReference type="SAM" id="Phobius"/>
    </source>
</evidence>
<protein>
    <submittedName>
        <fullName evidence="2">Uncharacterized protein</fullName>
    </submittedName>
</protein>
<keyword evidence="1" id="KW-1133">Transmembrane helix</keyword>
<gene>
    <name evidence="2" type="ORF">jaqu_36100</name>
</gene>
<evidence type="ECO:0000313" key="3">
    <source>
        <dbReference type="Proteomes" id="UP000032232"/>
    </source>
</evidence>
<organism evidence="2 3">
    <name type="scientific">Jannaschia aquimarina</name>
    <dbReference type="NCBI Taxonomy" id="935700"/>
    <lineage>
        <taxon>Bacteria</taxon>
        <taxon>Pseudomonadati</taxon>
        <taxon>Pseudomonadota</taxon>
        <taxon>Alphaproteobacteria</taxon>
        <taxon>Rhodobacterales</taxon>
        <taxon>Roseobacteraceae</taxon>
        <taxon>Jannaschia</taxon>
    </lineage>
</organism>
<keyword evidence="1" id="KW-0812">Transmembrane</keyword>
<name>A0A0D1D3G8_9RHOB</name>
<reference evidence="2 3" key="1">
    <citation type="submission" date="2015-02" db="EMBL/GenBank/DDBJ databases">
        <title>Genome Sequence of Jannaschia aquimarina DSM28248, a member of the Roseobacter clade.</title>
        <authorList>
            <person name="Voget S."/>
            <person name="Daniel R."/>
        </authorList>
    </citation>
    <scope>NUCLEOTIDE SEQUENCE [LARGE SCALE GENOMIC DNA]</scope>
    <source>
        <strain evidence="2 3">GSW-M26</strain>
    </source>
</reference>
<dbReference type="EMBL" id="JYFE01000068">
    <property type="protein sequence ID" value="KIT14668.1"/>
    <property type="molecule type" value="Genomic_DNA"/>
</dbReference>
<proteinExistence type="predicted"/>
<dbReference type="AlphaFoldDB" id="A0A0D1D3G8"/>
<dbReference type="PATRIC" id="fig|935700.4.peg.3721"/>
<evidence type="ECO:0000313" key="2">
    <source>
        <dbReference type="EMBL" id="KIT14668.1"/>
    </source>
</evidence>